<feature type="transmembrane region" description="Helical" evidence="9">
    <location>
        <begin position="355"/>
        <end position="374"/>
    </location>
</feature>
<dbReference type="InterPro" id="IPR004813">
    <property type="entry name" value="OPT"/>
</dbReference>
<feature type="transmembrane region" description="Helical" evidence="9">
    <location>
        <begin position="395"/>
        <end position="416"/>
    </location>
</feature>
<feature type="transmembrane region" description="Helical" evidence="9">
    <location>
        <begin position="285"/>
        <end position="303"/>
    </location>
</feature>
<evidence type="ECO:0000256" key="1">
    <source>
        <dbReference type="ARBA" id="ARBA00004141"/>
    </source>
</evidence>
<name>A0AAV0ASK0_PHAPC</name>
<proteinExistence type="inferred from homology"/>
<evidence type="ECO:0000256" key="3">
    <source>
        <dbReference type="ARBA" id="ARBA00022448"/>
    </source>
</evidence>
<evidence type="ECO:0000256" key="4">
    <source>
        <dbReference type="ARBA" id="ARBA00022692"/>
    </source>
</evidence>
<comment type="similarity">
    <text evidence="2">Belongs to the oligopeptide OPT transporter family.</text>
</comment>
<organism evidence="10 11">
    <name type="scientific">Phakopsora pachyrhizi</name>
    <name type="common">Asian soybean rust disease fungus</name>
    <dbReference type="NCBI Taxonomy" id="170000"/>
    <lineage>
        <taxon>Eukaryota</taxon>
        <taxon>Fungi</taxon>
        <taxon>Dikarya</taxon>
        <taxon>Basidiomycota</taxon>
        <taxon>Pucciniomycotina</taxon>
        <taxon>Pucciniomycetes</taxon>
        <taxon>Pucciniales</taxon>
        <taxon>Phakopsoraceae</taxon>
        <taxon>Phakopsora</taxon>
    </lineage>
</organism>
<dbReference type="GO" id="GO:0016020">
    <property type="term" value="C:membrane"/>
    <property type="evidence" value="ECO:0007669"/>
    <property type="project" value="UniProtKB-SubCell"/>
</dbReference>
<evidence type="ECO:0000313" key="11">
    <source>
        <dbReference type="Proteomes" id="UP001153365"/>
    </source>
</evidence>
<feature type="transmembrane region" description="Helical" evidence="9">
    <location>
        <begin position="315"/>
        <end position="335"/>
    </location>
</feature>
<protein>
    <submittedName>
        <fullName evidence="10">OPT oligopeptide transporter protein-domain-containing protein</fullName>
    </submittedName>
</protein>
<sequence>MACSAGAGAMSIEMIGARSLLFNQSPSPVISLMIMLSSQMIGYGWAGLLAPLIVNSPRIVFPSVLPSVTLFNSLYANSDQSKDQVSFFKKVFLGISFYEIFPLYIAPALQAISPWCLALPKTPEISHVFGGSRVGEGLGFLSLSLEWSIIGSEGPLYTPIESQCNQIFAHVVAIFLFSSAYKLNWFDGGSLPFISFELLDNNGNAYKTSAVINPDGTENVQAVEELGLPRFSTSYIIGKAFICLALSAAFSTAVMQNFSGLKIMLFDKKKSQVPIKKKLGGLKEFPMWGFYSLLFCSIGLAFAASNISQSGLSNWGLLVAIMVSFLLSLASGFFYGTTGIRLHTSPVVQVLGGLFFPGNAVGTMWFTTYGASTASQSTLMLKELKLGKYMHIPSFKAVIGQLAGTVIGVFVDFLVFKSILNSKREALLSPEGNGIFSGMHLTSFEAQSITWGIFGKQLYGAGKIYFFVPCFLLAGLFLPIPIEIFRRKRPNFFLSKIDVAMIAGTFYKSIQGQYFSYSKILISKKS</sequence>
<dbReference type="GO" id="GO:0015031">
    <property type="term" value="P:protein transport"/>
    <property type="evidence" value="ECO:0007669"/>
    <property type="project" value="UniProtKB-KW"/>
</dbReference>
<dbReference type="Pfam" id="PF03169">
    <property type="entry name" value="OPT"/>
    <property type="match status" value="1"/>
</dbReference>
<evidence type="ECO:0000256" key="6">
    <source>
        <dbReference type="ARBA" id="ARBA00022927"/>
    </source>
</evidence>
<keyword evidence="8 9" id="KW-0472">Membrane</keyword>
<evidence type="ECO:0000256" key="9">
    <source>
        <dbReference type="SAM" id="Phobius"/>
    </source>
</evidence>
<comment type="subcellular location">
    <subcellularLocation>
        <location evidence="1">Membrane</location>
        <topology evidence="1">Multi-pass membrane protein</topology>
    </subcellularLocation>
</comment>
<reference evidence="10" key="1">
    <citation type="submission" date="2022-06" db="EMBL/GenBank/DDBJ databases">
        <authorList>
            <consortium name="SYNGENTA / RWTH Aachen University"/>
        </authorList>
    </citation>
    <scope>NUCLEOTIDE SEQUENCE</scope>
</reference>
<evidence type="ECO:0000256" key="7">
    <source>
        <dbReference type="ARBA" id="ARBA00022989"/>
    </source>
</evidence>
<dbReference type="GO" id="GO:0035673">
    <property type="term" value="F:oligopeptide transmembrane transporter activity"/>
    <property type="evidence" value="ECO:0007669"/>
    <property type="project" value="InterPro"/>
</dbReference>
<dbReference type="AlphaFoldDB" id="A0AAV0ASK0"/>
<evidence type="ECO:0000313" key="10">
    <source>
        <dbReference type="EMBL" id="CAH7672266.1"/>
    </source>
</evidence>
<dbReference type="NCBIfam" id="TIGR00728">
    <property type="entry name" value="OPT_sfam"/>
    <property type="match status" value="1"/>
</dbReference>
<dbReference type="InterPro" id="IPR004648">
    <property type="entry name" value="Oligpept_transpt"/>
</dbReference>
<accession>A0AAV0ASK0</accession>
<keyword evidence="6" id="KW-0653">Protein transport</keyword>
<keyword evidence="3" id="KW-0813">Transport</keyword>
<evidence type="ECO:0000256" key="8">
    <source>
        <dbReference type="ARBA" id="ARBA00023136"/>
    </source>
</evidence>
<keyword evidence="11" id="KW-1185">Reference proteome</keyword>
<evidence type="ECO:0000256" key="5">
    <source>
        <dbReference type="ARBA" id="ARBA00022856"/>
    </source>
</evidence>
<keyword evidence="7 9" id="KW-1133">Transmembrane helix</keyword>
<evidence type="ECO:0000256" key="2">
    <source>
        <dbReference type="ARBA" id="ARBA00008807"/>
    </source>
</evidence>
<keyword evidence="4 9" id="KW-0812">Transmembrane</keyword>
<comment type="caution">
    <text evidence="10">The sequence shown here is derived from an EMBL/GenBank/DDBJ whole genome shotgun (WGS) entry which is preliminary data.</text>
</comment>
<dbReference type="EMBL" id="CALTRL010001378">
    <property type="protein sequence ID" value="CAH7672266.1"/>
    <property type="molecule type" value="Genomic_DNA"/>
</dbReference>
<gene>
    <name evidence="10" type="ORF">PPACK8108_LOCUS7074</name>
</gene>
<feature type="transmembrane region" description="Helical" evidence="9">
    <location>
        <begin position="464"/>
        <end position="485"/>
    </location>
</feature>
<feature type="transmembrane region" description="Helical" evidence="9">
    <location>
        <begin position="240"/>
        <end position="265"/>
    </location>
</feature>
<keyword evidence="5" id="KW-0571">Peptide transport</keyword>
<dbReference type="PANTHER" id="PTHR22601">
    <property type="entry name" value="ISP4 LIKE PROTEIN"/>
    <property type="match status" value="1"/>
</dbReference>
<dbReference type="Proteomes" id="UP001153365">
    <property type="component" value="Unassembled WGS sequence"/>
</dbReference>
<feature type="transmembrane region" description="Helical" evidence="9">
    <location>
        <begin position="29"/>
        <end position="54"/>
    </location>
</feature>